<feature type="domain" description="ATPase AAA-3" evidence="4">
    <location>
        <begin position="35"/>
        <end position="165"/>
    </location>
</feature>
<proteinExistence type="inferred from homology"/>
<evidence type="ECO:0000259" key="4">
    <source>
        <dbReference type="Pfam" id="PF07726"/>
    </source>
</evidence>
<gene>
    <name evidence="6" type="ORF">SP60_08070</name>
</gene>
<evidence type="ECO:0000259" key="5">
    <source>
        <dbReference type="Pfam" id="PF17863"/>
    </source>
</evidence>
<protein>
    <submittedName>
        <fullName evidence="6">ATPase</fullName>
    </submittedName>
</protein>
<dbReference type="GO" id="GO:0005524">
    <property type="term" value="F:ATP binding"/>
    <property type="evidence" value="ECO:0007669"/>
    <property type="project" value="UniProtKB-KW"/>
</dbReference>
<dbReference type="GO" id="GO:0016887">
    <property type="term" value="F:ATP hydrolysis activity"/>
    <property type="evidence" value="ECO:0007669"/>
    <property type="project" value="InterPro"/>
</dbReference>
<keyword evidence="7" id="KW-1185">Reference proteome</keyword>
<dbReference type="AlphaFoldDB" id="A0A0M4NUT3"/>
<dbReference type="Gene3D" id="3.40.50.300">
    <property type="entry name" value="P-loop containing nucleotide triphosphate hydrolases"/>
    <property type="match status" value="1"/>
</dbReference>
<keyword evidence="2" id="KW-0067">ATP-binding</keyword>
<dbReference type="PIRSF" id="PIRSF002849">
    <property type="entry name" value="AAA_ATPase_chaperone_MoxR_prd"/>
    <property type="match status" value="1"/>
</dbReference>
<dbReference type="Proteomes" id="UP000058020">
    <property type="component" value="Chromosome"/>
</dbReference>
<dbReference type="KEGG" id="tho:SP60_08070"/>
<dbReference type="OrthoDB" id="9808397at2"/>
<dbReference type="InterPro" id="IPR027417">
    <property type="entry name" value="P-loop_NTPase"/>
</dbReference>
<organism evidence="6 7">
    <name type="scientific">Candidatus Thioglobus autotrophicus</name>
    <dbReference type="NCBI Taxonomy" id="1705394"/>
    <lineage>
        <taxon>Bacteria</taxon>
        <taxon>Pseudomonadati</taxon>
        <taxon>Pseudomonadota</taxon>
        <taxon>Gammaproteobacteria</taxon>
        <taxon>Candidatus Pseudothioglobaceae</taxon>
        <taxon>Candidatus Thioglobus</taxon>
    </lineage>
</organism>
<evidence type="ECO:0000256" key="1">
    <source>
        <dbReference type="ARBA" id="ARBA00022741"/>
    </source>
</evidence>
<reference evidence="6 7" key="1">
    <citation type="journal article" date="2015" name="Genome Announc.">
        <title>Genome Sequence of 'Candidatus Thioglobus autotrophica' Strain EF1, a Chemoautotroph from the SUP05 Clade of Marine Gammaproteobacteria.</title>
        <authorList>
            <person name="Shah V."/>
            <person name="Morris R.M."/>
        </authorList>
    </citation>
    <scope>NUCLEOTIDE SEQUENCE [LARGE SCALE GENOMIC DNA]</scope>
    <source>
        <strain evidence="6 7">EF1</strain>
    </source>
</reference>
<dbReference type="SUPFAM" id="SSF52540">
    <property type="entry name" value="P-loop containing nucleoside triphosphate hydrolases"/>
    <property type="match status" value="1"/>
</dbReference>
<feature type="domain" description="ChlI/MoxR AAA lid" evidence="5">
    <location>
        <begin position="242"/>
        <end position="308"/>
    </location>
</feature>
<dbReference type="Pfam" id="PF07726">
    <property type="entry name" value="AAA_3"/>
    <property type="match status" value="1"/>
</dbReference>
<evidence type="ECO:0000256" key="3">
    <source>
        <dbReference type="ARBA" id="ARBA00061607"/>
    </source>
</evidence>
<dbReference type="Pfam" id="PF17863">
    <property type="entry name" value="AAA_lid_2"/>
    <property type="match status" value="1"/>
</dbReference>
<dbReference type="InterPro" id="IPR011703">
    <property type="entry name" value="ATPase_AAA-3"/>
</dbReference>
<dbReference type="PATRIC" id="fig|1705394.5.peg.1614"/>
<dbReference type="EMBL" id="CP010552">
    <property type="protein sequence ID" value="ALE53144.1"/>
    <property type="molecule type" value="Genomic_DNA"/>
</dbReference>
<evidence type="ECO:0000313" key="7">
    <source>
        <dbReference type="Proteomes" id="UP000058020"/>
    </source>
</evidence>
<dbReference type="InterPro" id="IPR041628">
    <property type="entry name" value="ChlI/MoxR_AAA_lid"/>
</dbReference>
<dbReference type="STRING" id="1705394.SP60_08070"/>
<dbReference type="PANTHER" id="PTHR42759:SF1">
    <property type="entry name" value="MAGNESIUM-CHELATASE SUBUNIT CHLD"/>
    <property type="match status" value="1"/>
</dbReference>
<name>A0A0M4NUT3_9GAMM</name>
<evidence type="ECO:0000256" key="2">
    <source>
        <dbReference type="ARBA" id="ARBA00022840"/>
    </source>
</evidence>
<dbReference type="PANTHER" id="PTHR42759">
    <property type="entry name" value="MOXR FAMILY PROTEIN"/>
    <property type="match status" value="1"/>
</dbReference>
<accession>A0A0M4NUT3</accession>
<comment type="similarity">
    <text evidence="3">Belongs to the MoxR family.</text>
</comment>
<sequence length="315" mass="34926">MSAMINTLKTEIQKVIIGQENLVDNLLIGLITGGHILVESVPGLAKTTAINTLAKALGIDFKRIQFTPDLLPSDLTGSQIYNPKSGEFSIKQGPIFTNLLLADEINRSPAKVQSALLEVMAERQVTIANESFKVDEPFLVMATQNPVEQEGTYQLPEAQLDRFMLKTVLDYNTPEEELEVVNRVAVNGFETVNQVADIDDINQIRAEFKQVHMDEAVKQYILQIVFATRYPQKYGLDELQDLIEFGASPRGSIDLFKASCAKALIRGNDFVTPLDVASVVTEVLQHRLVLSYQAQADNISARSIIQKILKVIKAP</sequence>
<dbReference type="Gene3D" id="1.10.8.80">
    <property type="entry name" value="Magnesium chelatase subunit I, C-Terminal domain"/>
    <property type="match status" value="1"/>
</dbReference>
<evidence type="ECO:0000313" key="6">
    <source>
        <dbReference type="EMBL" id="ALE53144.1"/>
    </source>
</evidence>
<keyword evidence="1" id="KW-0547">Nucleotide-binding</keyword>
<dbReference type="InterPro" id="IPR050764">
    <property type="entry name" value="CbbQ/NirQ/NorQ/GpvN"/>
</dbReference>
<dbReference type="FunFam" id="3.40.50.300:FF:000640">
    <property type="entry name" value="MoxR family ATPase"/>
    <property type="match status" value="1"/>
</dbReference>